<dbReference type="PROSITE" id="PS00108">
    <property type="entry name" value="PROTEIN_KINASE_ST"/>
    <property type="match status" value="1"/>
</dbReference>
<dbReference type="PANTHER" id="PTHR43289">
    <property type="entry name" value="MITOGEN-ACTIVATED PROTEIN KINASE KINASE KINASE 20-RELATED"/>
    <property type="match status" value="1"/>
</dbReference>
<accession>A0A8H5B660</accession>
<reference evidence="6 7" key="1">
    <citation type="journal article" date="2020" name="ISME J.">
        <title>Uncovering the hidden diversity of litter-decomposition mechanisms in mushroom-forming fungi.</title>
        <authorList>
            <person name="Floudas D."/>
            <person name="Bentzer J."/>
            <person name="Ahren D."/>
            <person name="Johansson T."/>
            <person name="Persson P."/>
            <person name="Tunlid A."/>
        </authorList>
    </citation>
    <scope>NUCLEOTIDE SEQUENCE [LARGE SCALE GENOMIC DNA]</scope>
    <source>
        <strain evidence="6 7">CBS 175.51</strain>
    </source>
</reference>
<proteinExistence type="predicted"/>
<keyword evidence="3" id="KW-0418">Kinase</keyword>
<dbReference type="GO" id="GO:0004674">
    <property type="term" value="F:protein serine/threonine kinase activity"/>
    <property type="evidence" value="ECO:0007669"/>
    <property type="project" value="TreeGrafter"/>
</dbReference>
<dbReference type="EMBL" id="JAACJK010000219">
    <property type="protein sequence ID" value="KAF5317280.1"/>
    <property type="molecule type" value="Genomic_DNA"/>
</dbReference>
<dbReference type="SMART" id="SM00220">
    <property type="entry name" value="S_TKc"/>
    <property type="match status" value="1"/>
</dbReference>
<dbReference type="SUPFAM" id="SSF56112">
    <property type="entry name" value="Protein kinase-like (PK-like)"/>
    <property type="match status" value="1"/>
</dbReference>
<keyword evidence="2" id="KW-0547">Nucleotide-binding</keyword>
<dbReference type="InterPro" id="IPR011009">
    <property type="entry name" value="Kinase-like_dom_sf"/>
</dbReference>
<name>A0A8H5B660_9AGAR</name>
<dbReference type="Pfam" id="PF00069">
    <property type="entry name" value="Pkinase"/>
    <property type="match status" value="1"/>
</dbReference>
<evidence type="ECO:0000256" key="2">
    <source>
        <dbReference type="ARBA" id="ARBA00022741"/>
    </source>
</evidence>
<protein>
    <recommendedName>
        <fullName evidence="5">Protein kinase domain-containing protein</fullName>
    </recommendedName>
</protein>
<comment type="caution">
    <text evidence="6">The sequence shown here is derived from an EMBL/GenBank/DDBJ whole genome shotgun (WGS) entry which is preliminary data.</text>
</comment>
<gene>
    <name evidence="6" type="ORF">D9611_003802</name>
</gene>
<feature type="domain" description="Protein kinase" evidence="5">
    <location>
        <begin position="1"/>
        <end position="314"/>
    </location>
</feature>
<dbReference type="PANTHER" id="PTHR43289:SF6">
    <property type="entry name" value="SERINE_THREONINE-PROTEIN KINASE NEKL-3"/>
    <property type="match status" value="1"/>
</dbReference>
<dbReference type="Proteomes" id="UP000541558">
    <property type="component" value="Unassembled WGS sequence"/>
</dbReference>
<dbReference type="InterPro" id="IPR000719">
    <property type="entry name" value="Prot_kinase_dom"/>
</dbReference>
<evidence type="ECO:0000313" key="6">
    <source>
        <dbReference type="EMBL" id="KAF5317280.1"/>
    </source>
</evidence>
<keyword evidence="1" id="KW-0808">Transferase</keyword>
<evidence type="ECO:0000256" key="3">
    <source>
        <dbReference type="ARBA" id="ARBA00022777"/>
    </source>
</evidence>
<keyword evidence="4" id="KW-0067">ATP-binding</keyword>
<dbReference type="AlphaFoldDB" id="A0A8H5B660"/>
<dbReference type="OrthoDB" id="5979581at2759"/>
<dbReference type="InterPro" id="IPR008271">
    <property type="entry name" value="Ser/Thr_kinase_AS"/>
</dbReference>
<dbReference type="GO" id="GO:0005524">
    <property type="term" value="F:ATP binding"/>
    <property type="evidence" value="ECO:0007669"/>
    <property type="project" value="UniProtKB-KW"/>
</dbReference>
<organism evidence="6 7">
    <name type="scientific">Ephemerocybe angulata</name>
    <dbReference type="NCBI Taxonomy" id="980116"/>
    <lineage>
        <taxon>Eukaryota</taxon>
        <taxon>Fungi</taxon>
        <taxon>Dikarya</taxon>
        <taxon>Basidiomycota</taxon>
        <taxon>Agaricomycotina</taxon>
        <taxon>Agaricomycetes</taxon>
        <taxon>Agaricomycetidae</taxon>
        <taxon>Agaricales</taxon>
        <taxon>Agaricineae</taxon>
        <taxon>Psathyrellaceae</taxon>
        <taxon>Ephemerocybe</taxon>
    </lineage>
</organism>
<sequence>MVSDSKKTSAEDRVKAEFRKWDLDTHKEDIWPKCTAIQVTSTESVGIYEDAYLVKIIETHSELGEDPTYAYRAAALPKEITMMLLAGDDCTLPPVGRVFSDRGFLCGYIQPLGATICKKFPKTDHFRNTQKFKVPPSLLPSPQTQISALTELVARLHAKGIIHGDIKPANLITARDAFRLLFCDFGSADIEGSGMGHISDTAQYISPFRAATQNRLSPVRKEDDLYATGIAMWEIASGRVPFEEVDPEFVEHVVAAGFQPNLGAVHDLETRRLITMYLQRGCPNSEVDFRSNEVCVAANVEFEDCVAQPAHTYIRSVHREGCSGEEECETAYHITIPMSCIEKKRCPKCS</sequence>
<keyword evidence="7" id="KW-1185">Reference proteome</keyword>
<evidence type="ECO:0000313" key="7">
    <source>
        <dbReference type="Proteomes" id="UP000541558"/>
    </source>
</evidence>
<dbReference type="PROSITE" id="PS50011">
    <property type="entry name" value="PROTEIN_KINASE_DOM"/>
    <property type="match status" value="1"/>
</dbReference>
<dbReference type="Gene3D" id="1.10.510.10">
    <property type="entry name" value="Transferase(Phosphotransferase) domain 1"/>
    <property type="match status" value="1"/>
</dbReference>
<evidence type="ECO:0000259" key="5">
    <source>
        <dbReference type="PROSITE" id="PS50011"/>
    </source>
</evidence>
<evidence type="ECO:0000256" key="4">
    <source>
        <dbReference type="ARBA" id="ARBA00022840"/>
    </source>
</evidence>
<evidence type="ECO:0000256" key="1">
    <source>
        <dbReference type="ARBA" id="ARBA00022679"/>
    </source>
</evidence>